<sequence>MSASQVIFANLYQPAPSAPIAFSEYNRIAPDGFNVLISFLVATLFKLPFR</sequence>
<evidence type="ECO:0000313" key="1">
    <source>
        <dbReference type="EMBL" id="DAD89661.1"/>
    </source>
</evidence>
<name>A0A8S5N4P4_9CAUD</name>
<reference evidence="1" key="1">
    <citation type="journal article" date="2021" name="Proc. Natl. Acad. Sci. U.S.A.">
        <title>A Catalog of Tens of Thousands of Viruses from Human Metagenomes Reveals Hidden Associations with Chronic Diseases.</title>
        <authorList>
            <person name="Tisza M.J."/>
            <person name="Buck C.B."/>
        </authorList>
    </citation>
    <scope>NUCLEOTIDE SEQUENCE</scope>
    <source>
        <strain evidence="1">CtnFo11</strain>
    </source>
</reference>
<protein>
    <submittedName>
        <fullName evidence="1">Uncharacterized protein</fullName>
    </submittedName>
</protein>
<dbReference type="EMBL" id="BK015066">
    <property type="protein sequence ID" value="DAD89661.1"/>
    <property type="molecule type" value="Genomic_DNA"/>
</dbReference>
<accession>A0A8S5N4P4</accession>
<organism evidence="1">
    <name type="scientific">Siphoviridae sp. ctnFo11</name>
    <dbReference type="NCBI Taxonomy" id="2826454"/>
    <lineage>
        <taxon>Viruses</taxon>
        <taxon>Duplodnaviria</taxon>
        <taxon>Heunggongvirae</taxon>
        <taxon>Uroviricota</taxon>
        <taxon>Caudoviricetes</taxon>
    </lineage>
</organism>
<proteinExistence type="predicted"/>